<evidence type="ECO:0000256" key="5">
    <source>
        <dbReference type="SAM" id="MobiDB-lite"/>
    </source>
</evidence>
<feature type="region of interest" description="Disordered" evidence="5">
    <location>
        <begin position="605"/>
        <end position="642"/>
    </location>
</feature>
<dbReference type="GO" id="GO:0005524">
    <property type="term" value="F:ATP binding"/>
    <property type="evidence" value="ECO:0007669"/>
    <property type="project" value="UniProtKB-KW"/>
</dbReference>
<dbReference type="Gene3D" id="3.30.200.20">
    <property type="entry name" value="Phosphorylase Kinase, domain 1"/>
    <property type="match status" value="1"/>
</dbReference>
<dbReference type="SMART" id="SM00220">
    <property type="entry name" value="S_TKc"/>
    <property type="match status" value="1"/>
</dbReference>
<keyword evidence="4" id="KW-0067">ATP-binding</keyword>
<accession>A0AAV1HUT9</accession>
<dbReference type="Pfam" id="PF00069">
    <property type="entry name" value="Pkinase"/>
    <property type="match status" value="1"/>
</dbReference>
<dbReference type="InterPro" id="IPR050339">
    <property type="entry name" value="CC_SR_Kinase"/>
</dbReference>
<evidence type="ECO:0000313" key="7">
    <source>
        <dbReference type="EMBL" id="CAK0744424.1"/>
    </source>
</evidence>
<dbReference type="InterPro" id="IPR000719">
    <property type="entry name" value="Prot_kinase_dom"/>
</dbReference>
<dbReference type="GO" id="GO:0004672">
    <property type="term" value="F:protein kinase activity"/>
    <property type="evidence" value="ECO:0007669"/>
    <property type="project" value="InterPro"/>
</dbReference>
<proteinExistence type="predicted"/>
<gene>
    <name evidence="7" type="ORF">CVIRNUC_001546</name>
</gene>
<dbReference type="GO" id="GO:0005737">
    <property type="term" value="C:cytoplasm"/>
    <property type="evidence" value="ECO:0007669"/>
    <property type="project" value="TreeGrafter"/>
</dbReference>
<keyword evidence="2" id="KW-0547">Nucleotide-binding</keyword>
<organism evidence="7 8">
    <name type="scientific">Coccomyxa viridis</name>
    <dbReference type="NCBI Taxonomy" id="1274662"/>
    <lineage>
        <taxon>Eukaryota</taxon>
        <taxon>Viridiplantae</taxon>
        <taxon>Chlorophyta</taxon>
        <taxon>core chlorophytes</taxon>
        <taxon>Trebouxiophyceae</taxon>
        <taxon>Trebouxiophyceae incertae sedis</taxon>
        <taxon>Coccomyxaceae</taxon>
        <taxon>Coccomyxa</taxon>
    </lineage>
</organism>
<dbReference type="PANTHER" id="PTHR11042">
    <property type="entry name" value="EUKARYOTIC TRANSLATION INITIATION FACTOR 2-ALPHA KINASE EIF2-ALPHA KINASE -RELATED"/>
    <property type="match status" value="1"/>
</dbReference>
<dbReference type="PANTHER" id="PTHR11042:SF189">
    <property type="entry name" value="PROTEIN KINASE DOMAIN-CONTAINING PROTEIN"/>
    <property type="match status" value="1"/>
</dbReference>
<dbReference type="EMBL" id="CAUYUE010000002">
    <property type="protein sequence ID" value="CAK0744424.1"/>
    <property type="molecule type" value="Genomic_DNA"/>
</dbReference>
<keyword evidence="1" id="KW-0808">Transferase</keyword>
<name>A0AAV1HUT9_9CHLO</name>
<feature type="region of interest" description="Disordered" evidence="5">
    <location>
        <begin position="23"/>
        <end position="85"/>
    </location>
</feature>
<feature type="compositionally biased region" description="Basic and acidic residues" evidence="5">
    <location>
        <begin position="611"/>
        <end position="628"/>
    </location>
</feature>
<dbReference type="AlphaFoldDB" id="A0AAV1HUT9"/>
<dbReference type="Proteomes" id="UP001314263">
    <property type="component" value="Unassembled WGS sequence"/>
</dbReference>
<evidence type="ECO:0000256" key="1">
    <source>
        <dbReference type="ARBA" id="ARBA00022679"/>
    </source>
</evidence>
<reference evidence="7 8" key="1">
    <citation type="submission" date="2023-10" db="EMBL/GenBank/DDBJ databases">
        <authorList>
            <person name="Maclean D."/>
            <person name="Macfadyen A."/>
        </authorList>
    </citation>
    <scope>NUCLEOTIDE SEQUENCE [LARGE SCALE GENOMIC DNA]</scope>
</reference>
<evidence type="ECO:0000256" key="4">
    <source>
        <dbReference type="ARBA" id="ARBA00022840"/>
    </source>
</evidence>
<sequence length="688" mass="74660">MKRQFRSPLSIFGFGQELTPVAPESGAAATTSQCQGWAGPGGRSGLEAQHSLKACPSEAGSEVLSQDSEPLSPVAREYRRRPRNLSSELTEPKVLMATAAALMRRTPSVVQPHLFTFEDHFDFEAVIGRTPHSEVYRARHKLSGELFAVKRSMRQFRSRADRDRCLHEIQAVASLPAHPNVIGQYRAWQQSGHFFIQMDLAENGSLGHLLRQGMRPARCMQVQEEGLVLPDALVWQVLWEVAQGLEFLHSHGVIVMDIKPDNIFCNCSGTFQIGDFGMAVVSSLNWDWEEGDGDYLAPELLQEASPTPAADIYSLGATLYECATGEKLPRDGAEGRQLGLLGQRPVLRSVIQRMLQPNPADRPSAAGLVQQVSAMRLPVAMQQAPQAAAAAHQMRACAREASPGTPAQHLFARSAGFQTPQRCHAEVGGQELPSAPSLALQQEPCSPSAVATPVLFGGPRAQAHTREPSRGDAEMWEGGDARDLGAELFSNLSVTCSMSPTEDCDVSTPKLPSRPGTADLQSLTGSTAYVHQKRWGRERPRGRSEAAAHVRPFPSLLHQTSNASTLSNGSTVMEDAEFPLSPMAAAGEGLGDLCSTPCFGRPSRFGQPVAHSEETTASEAKRHQHDNSHAWNSPARERPPVSPFAAQQFQGTPCDAVCSITVKSSASQDMRQRNSLPKERSLSFVYAC</sequence>
<dbReference type="PROSITE" id="PS50011">
    <property type="entry name" value="PROTEIN_KINASE_DOM"/>
    <property type="match status" value="1"/>
</dbReference>
<feature type="domain" description="Protein kinase" evidence="6">
    <location>
        <begin position="121"/>
        <end position="375"/>
    </location>
</feature>
<dbReference type="SUPFAM" id="SSF56112">
    <property type="entry name" value="Protein kinase-like (PK-like)"/>
    <property type="match status" value="1"/>
</dbReference>
<evidence type="ECO:0000256" key="3">
    <source>
        <dbReference type="ARBA" id="ARBA00022777"/>
    </source>
</evidence>
<evidence type="ECO:0000256" key="2">
    <source>
        <dbReference type="ARBA" id="ARBA00022741"/>
    </source>
</evidence>
<comment type="caution">
    <text evidence="7">The sequence shown here is derived from an EMBL/GenBank/DDBJ whole genome shotgun (WGS) entry which is preliminary data.</text>
</comment>
<protein>
    <recommendedName>
        <fullName evidence="6">Protein kinase domain-containing protein</fullName>
    </recommendedName>
</protein>
<evidence type="ECO:0000259" key="6">
    <source>
        <dbReference type="PROSITE" id="PS50011"/>
    </source>
</evidence>
<keyword evidence="3" id="KW-0418">Kinase</keyword>
<dbReference type="GO" id="GO:0005634">
    <property type="term" value="C:nucleus"/>
    <property type="evidence" value="ECO:0007669"/>
    <property type="project" value="TreeGrafter"/>
</dbReference>
<keyword evidence="8" id="KW-1185">Reference proteome</keyword>
<dbReference type="InterPro" id="IPR011009">
    <property type="entry name" value="Kinase-like_dom_sf"/>
</dbReference>
<evidence type="ECO:0000313" key="8">
    <source>
        <dbReference type="Proteomes" id="UP001314263"/>
    </source>
</evidence>
<dbReference type="Gene3D" id="1.10.510.10">
    <property type="entry name" value="Transferase(Phosphotransferase) domain 1"/>
    <property type="match status" value="1"/>
</dbReference>